<gene>
    <name evidence="2" type="ORF">G3M58_15585</name>
</gene>
<comment type="caution">
    <text evidence="2">The sequence shown here is derived from an EMBL/GenBank/DDBJ whole genome shotgun (WGS) entry which is preliminary data.</text>
</comment>
<evidence type="ECO:0000256" key="1">
    <source>
        <dbReference type="SAM" id="MobiDB-lite"/>
    </source>
</evidence>
<proteinExistence type="predicted"/>
<feature type="non-terminal residue" evidence="2">
    <location>
        <position position="73"/>
    </location>
</feature>
<dbReference type="AlphaFoldDB" id="A0A6G3WQR5"/>
<feature type="non-terminal residue" evidence="2">
    <location>
        <position position="1"/>
    </location>
</feature>
<dbReference type="EMBL" id="JAAGMN010001646">
    <property type="protein sequence ID" value="NEE07869.1"/>
    <property type="molecule type" value="Genomic_DNA"/>
</dbReference>
<feature type="region of interest" description="Disordered" evidence="1">
    <location>
        <begin position="1"/>
        <end position="56"/>
    </location>
</feature>
<organism evidence="2">
    <name type="scientific">Streptomyces sp. SID7499</name>
    <dbReference type="NCBI Taxonomy" id="2706086"/>
    <lineage>
        <taxon>Bacteria</taxon>
        <taxon>Bacillati</taxon>
        <taxon>Actinomycetota</taxon>
        <taxon>Actinomycetes</taxon>
        <taxon>Kitasatosporales</taxon>
        <taxon>Streptomycetaceae</taxon>
        <taxon>Streptomyces</taxon>
    </lineage>
</organism>
<reference evidence="2" key="1">
    <citation type="submission" date="2020-01" db="EMBL/GenBank/DDBJ databases">
        <title>Insect and environment-associated Actinomycetes.</title>
        <authorList>
            <person name="Currrie C."/>
            <person name="Chevrette M."/>
            <person name="Carlson C."/>
            <person name="Stubbendieck R."/>
            <person name="Wendt-Pienkowski E."/>
        </authorList>
    </citation>
    <scope>NUCLEOTIDE SEQUENCE</scope>
    <source>
        <strain evidence="2">SID7499</strain>
    </source>
</reference>
<feature type="compositionally biased region" description="Polar residues" evidence="1">
    <location>
        <begin position="34"/>
        <end position="46"/>
    </location>
</feature>
<evidence type="ECO:0000313" key="2">
    <source>
        <dbReference type="EMBL" id="NEE07869.1"/>
    </source>
</evidence>
<accession>A0A6G3WQR5</accession>
<protein>
    <submittedName>
        <fullName evidence="2">Peptidase</fullName>
    </submittedName>
</protein>
<name>A0A6G3WQR5_9ACTN</name>
<feature type="compositionally biased region" description="Low complexity" evidence="1">
    <location>
        <begin position="1"/>
        <end position="10"/>
    </location>
</feature>
<sequence length="73" mass="7204">AGAAAPAQAADTPVFTLGGPAETALHPYPENGRPKSSTVGISLNNPSEDEENGGFGGDFTLTFDLSGVAGVAD</sequence>